<evidence type="ECO:0000256" key="2">
    <source>
        <dbReference type="ARBA" id="ARBA00004123"/>
    </source>
</evidence>
<evidence type="ECO:0000256" key="8">
    <source>
        <dbReference type="ARBA" id="ARBA00022723"/>
    </source>
</evidence>
<sequence>MSLAATVGYLVIRRNNAPESSSSSSSDEEWSIILQKYDGEKRKLRPRIIAYDNVVYRYSDDEFKSHFRLSRNTFNYLHELVREDLARHVPGCPTISSHHQLMIALWKMATSDSYRSVCDRFNVGRATAVRAVRRVCHALFKRASRFIQWPTGDGAIEVMRGFERASGFPKTIGAIDGTHIRINAPKQNPVDYINRKGFHSIQLQLVCNHKALITHCHAGNPGSVHDQRVFRLSEVADYLNDDNAFPEDSHILGDSAYEIHQHLLTPYRDNGHLSEKQKKYNYRQSAARVTVERCIGLLKGRMRSLLNCLPMTRVDLMAEYIVACCVIHNICTLREDEIIIITIPEPNDENNGNNSHEVRRNAGILKRDVITNSL</sequence>
<keyword evidence="15" id="KW-1185">Reference proteome</keyword>
<keyword evidence="9" id="KW-0378">Hydrolase</keyword>
<evidence type="ECO:0000256" key="12">
    <source>
        <dbReference type="ARBA" id="ARBA00045850"/>
    </source>
</evidence>
<dbReference type="Pfam" id="PF13359">
    <property type="entry name" value="DDE_Tnp_4"/>
    <property type="match status" value="1"/>
</dbReference>
<name>A0AAU9TFF2_EUPED</name>
<keyword evidence="7" id="KW-0540">Nuclease</keyword>
<evidence type="ECO:0000256" key="4">
    <source>
        <dbReference type="ARBA" id="ARBA00006958"/>
    </source>
</evidence>
<keyword evidence="10" id="KW-0539">Nucleus</keyword>
<evidence type="ECO:0000256" key="5">
    <source>
        <dbReference type="ARBA" id="ARBA00015519"/>
    </source>
</evidence>
<keyword evidence="8" id="KW-0479">Metal-binding</keyword>
<dbReference type="GO" id="GO:0005634">
    <property type="term" value="C:nucleus"/>
    <property type="evidence" value="ECO:0007669"/>
    <property type="project" value="UniProtKB-SubCell"/>
</dbReference>
<proteinExistence type="inferred from homology"/>
<evidence type="ECO:0000259" key="13">
    <source>
        <dbReference type="Pfam" id="PF13359"/>
    </source>
</evidence>
<gene>
    <name evidence="14" type="ORF">EEDITHA_LOCUS816</name>
</gene>
<protein>
    <recommendedName>
        <fullName evidence="5">Putative nuclease HARBI1</fullName>
    </recommendedName>
    <alternativeName>
        <fullName evidence="11">Harbinger transposase-derived nuclease</fullName>
    </alternativeName>
</protein>
<dbReference type="GO" id="GO:0016787">
    <property type="term" value="F:hydrolase activity"/>
    <property type="evidence" value="ECO:0007669"/>
    <property type="project" value="UniProtKB-KW"/>
</dbReference>
<dbReference type="InterPro" id="IPR045249">
    <property type="entry name" value="HARBI1-like"/>
</dbReference>
<evidence type="ECO:0000313" key="14">
    <source>
        <dbReference type="EMBL" id="CAH2084225.1"/>
    </source>
</evidence>
<comment type="caution">
    <text evidence="14">The sequence shown here is derived from an EMBL/GenBank/DDBJ whole genome shotgun (WGS) entry which is preliminary data.</text>
</comment>
<evidence type="ECO:0000313" key="15">
    <source>
        <dbReference type="Proteomes" id="UP001153954"/>
    </source>
</evidence>
<evidence type="ECO:0000256" key="3">
    <source>
        <dbReference type="ARBA" id="ARBA00004496"/>
    </source>
</evidence>
<dbReference type="PRINTS" id="PR02086">
    <property type="entry name" value="PUTNUCHARBI1"/>
</dbReference>
<evidence type="ECO:0000256" key="11">
    <source>
        <dbReference type="ARBA" id="ARBA00030126"/>
    </source>
</evidence>
<dbReference type="PANTHER" id="PTHR22930">
    <property type="match status" value="1"/>
</dbReference>
<reference evidence="14" key="1">
    <citation type="submission" date="2022-03" db="EMBL/GenBank/DDBJ databases">
        <authorList>
            <person name="Tunstrom K."/>
        </authorList>
    </citation>
    <scope>NUCLEOTIDE SEQUENCE</scope>
</reference>
<dbReference type="InterPro" id="IPR026103">
    <property type="entry name" value="HARBI1_animal"/>
</dbReference>
<dbReference type="GO" id="GO:0005737">
    <property type="term" value="C:cytoplasm"/>
    <property type="evidence" value="ECO:0007669"/>
    <property type="project" value="UniProtKB-SubCell"/>
</dbReference>
<dbReference type="GO" id="GO:0046872">
    <property type="term" value="F:metal ion binding"/>
    <property type="evidence" value="ECO:0007669"/>
    <property type="project" value="UniProtKB-KW"/>
</dbReference>
<dbReference type="AlphaFoldDB" id="A0AAU9TFF2"/>
<comment type="cofactor">
    <cofactor evidence="1">
        <name>a divalent metal cation</name>
        <dbReference type="ChEBI" id="CHEBI:60240"/>
    </cofactor>
</comment>
<comment type="similarity">
    <text evidence="4">Belongs to the HARBI1 family.</text>
</comment>
<dbReference type="InterPro" id="IPR027806">
    <property type="entry name" value="HARBI1_dom"/>
</dbReference>
<feature type="domain" description="DDE Tnp4" evidence="13">
    <location>
        <begin position="175"/>
        <end position="329"/>
    </location>
</feature>
<dbReference type="GO" id="GO:0004518">
    <property type="term" value="F:nuclease activity"/>
    <property type="evidence" value="ECO:0007669"/>
    <property type="project" value="UniProtKB-KW"/>
</dbReference>
<dbReference type="EMBL" id="CAKOGL010000002">
    <property type="protein sequence ID" value="CAH2084225.1"/>
    <property type="molecule type" value="Genomic_DNA"/>
</dbReference>
<dbReference type="PANTHER" id="PTHR22930:SF85">
    <property type="entry name" value="GH03217P-RELATED"/>
    <property type="match status" value="1"/>
</dbReference>
<dbReference type="Proteomes" id="UP001153954">
    <property type="component" value="Unassembled WGS sequence"/>
</dbReference>
<organism evidence="14 15">
    <name type="scientific">Euphydryas editha</name>
    <name type="common">Edith's checkerspot</name>
    <dbReference type="NCBI Taxonomy" id="104508"/>
    <lineage>
        <taxon>Eukaryota</taxon>
        <taxon>Metazoa</taxon>
        <taxon>Ecdysozoa</taxon>
        <taxon>Arthropoda</taxon>
        <taxon>Hexapoda</taxon>
        <taxon>Insecta</taxon>
        <taxon>Pterygota</taxon>
        <taxon>Neoptera</taxon>
        <taxon>Endopterygota</taxon>
        <taxon>Lepidoptera</taxon>
        <taxon>Glossata</taxon>
        <taxon>Ditrysia</taxon>
        <taxon>Papilionoidea</taxon>
        <taxon>Nymphalidae</taxon>
        <taxon>Nymphalinae</taxon>
        <taxon>Euphydryas</taxon>
    </lineage>
</organism>
<evidence type="ECO:0000256" key="10">
    <source>
        <dbReference type="ARBA" id="ARBA00023242"/>
    </source>
</evidence>
<comment type="function">
    <text evidence="12">Transposase-derived protein that may have nuclease activity. Does not have transposase activity.</text>
</comment>
<keyword evidence="6" id="KW-0963">Cytoplasm</keyword>
<evidence type="ECO:0000256" key="7">
    <source>
        <dbReference type="ARBA" id="ARBA00022722"/>
    </source>
</evidence>
<accession>A0AAU9TFF2</accession>
<comment type="subcellular location">
    <subcellularLocation>
        <location evidence="3">Cytoplasm</location>
    </subcellularLocation>
    <subcellularLocation>
        <location evidence="2">Nucleus</location>
    </subcellularLocation>
</comment>
<evidence type="ECO:0000256" key="9">
    <source>
        <dbReference type="ARBA" id="ARBA00022801"/>
    </source>
</evidence>
<evidence type="ECO:0000256" key="1">
    <source>
        <dbReference type="ARBA" id="ARBA00001968"/>
    </source>
</evidence>
<evidence type="ECO:0000256" key="6">
    <source>
        <dbReference type="ARBA" id="ARBA00022490"/>
    </source>
</evidence>